<protein>
    <submittedName>
        <fullName evidence="7">Pyrimidine-specific ribonucleoside hydrolase</fullName>
    </submittedName>
</protein>
<evidence type="ECO:0000256" key="4">
    <source>
        <dbReference type="SAM" id="SignalP"/>
    </source>
</evidence>
<evidence type="ECO:0000313" key="8">
    <source>
        <dbReference type="Proteomes" id="UP000315983"/>
    </source>
</evidence>
<keyword evidence="4" id="KW-0732">Signal</keyword>
<evidence type="ECO:0000259" key="5">
    <source>
        <dbReference type="Pfam" id="PF01156"/>
    </source>
</evidence>
<feature type="domain" description="Inosine/uridine-preferring nucleoside hydrolase" evidence="5">
    <location>
        <begin position="110"/>
        <end position="349"/>
    </location>
</feature>
<dbReference type="SUPFAM" id="SSF53590">
    <property type="entry name" value="Nucleoside hydrolase"/>
    <property type="match status" value="1"/>
</dbReference>
<comment type="caution">
    <text evidence="7">The sequence shown here is derived from an EMBL/GenBank/DDBJ whole genome shotgun (WGS) entry which is preliminary data.</text>
</comment>
<sequence>MWKMGLPTFRSASTVAVGVLACTVAVGVAGSAPQAIAGPTTPLTPEGLSTVRDDARAPGGGHGVPSYRLVEGNEARHLDGGQNEPVVFSTDMSMGLTTGARNGMSTAPPDIDDSYALALALAHGIDVRGVVVTMGNSMVKPTVVTAQETVAALGADVPVVQGAEVWLPVEAQQTTSGDDLTGTCVNDGVRFMAHELRQTGGLTIMAIGPLTDVACLAMNFPAEAALINRIVALVGSKPATVFEIFGTPLVDFNYIMDPRAEQIILEETTIPFTAITFDLSSLAPIPIPELEGLASSADPTARFFGQASMPRLDYLKESDFGPAYPIFDAAAAWHLIRPEDQVCQKAGYRLATGSPATAQAGETDIHDWFSPEFTDTRQVVSCTGFTSPEAAARYQQAILQAVGGGSVATTEPSGRVGDSSAELYGER</sequence>
<gene>
    <name evidence="7" type="ORF">FB564_0031</name>
    <name evidence="6" type="ORF">Sar04_10140</name>
</gene>
<name>A0A542XGR6_SALAC</name>
<dbReference type="AlphaFoldDB" id="A0A542XGR6"/>
<dbReference type="GO" id="GO:0005829">
    <property type="term" value="C:cytosol"/>
    <property type="evidence" value="ECO:0007669"/>
    <property type="project" value="TreeGrafter"/>
</dbReference>
<dbReference type="Proteomes" id="UP000677457">
    <property type="component" value="Unassembled WGS sequence"/>
</dbReference>
<dbReference type="Pfam" id="PF01156">
    <property type="entry name" value="IU_nuc_hydro"/>
    <property type="match status" value="1"/>
</dbReference>
<dbReference type="GO" id="GO:0006152">
    <property type="term" value="P:purine nucleoside catabolic process"/>
    <property type="evidence" value="ECO:0007669"/>
    <property type="project" value="TreeGrafter"/>
</dbReference>
<dbReference type="PROSITE" id="PS51257">
    <property type="entry name" value="PROKAR_LIPOPROTEIN"/>
    <property type="match status" value="1"/>
</dbReference>
<evidence type="ECO:0000256" key="3">
    <source>
        <dbReference type="SAM" id="MobiDB-lite"/>
    </source>
</evidence>
<dbReference type="PANTHER" id="PTHR12304:SF4">
    <property type="entry name" value="URIDINE NUCLEOSIDASE"/>
    <property type="match status" value="1"/>
</dbReference>
<dbReference type="GO" id="GO:0008477">
    <property type="term" value="F:purine nucleosidase activity"/>
    <property type="evidence" value="ECO:0007669"/>
    <property type="project" value="TreeGrafter"/>
</dbReference>
<feature type="chain" id="PRO_5021923167" evidence="4">
    <location>
        <begin position="38"/>
        <end position="427"/>
    </location>
</feature>
<reference evidence="6 9" key="2">
    <citation type="submission" date="2021-03" db="EMBL/GenBank/DDBJ databases">
        <title>Whole genome shotgun sequence of Salinispora arenicola NBRC 105043.</title>
        <authorList>
            <person name="Komaki H."/>
            <person name="Tamura T."/>
        </authorList>
    </citation>
    <scope>NUCLEOTIDE SEQUENCE [LARGE SCALE GENOMIC DNA]</scope>
    <source>
        <strain evidence="6 9">NBRC 105043</strain>
    </source>
</reference>
<evidence type="ECO:0000313" key="9">
    <source>
        <dbReference type="Proteomes" id="UP000677457"/>
    </source>
</evidence>
<evidence type="ECO:0000313" key="7">
    <source>
        <dbReference type="EMBL" id="TQL35012.1"/>
    </source>
</evidence>
<dbReference type="EMBL" id="BOQM01000007">
    <property type="protein sequence ID" value="GIM83043.1"/>
    <property type="molecule type" value="Genomic_DNA"/>
</dbReference>
<dbReference type="Proteomes" id="UP000315983">
    <property type="component" value="Unassembled WGS sequence"/>
</dbReference>
<keyword evidence="9" id="KW-1185">Reference proteome</keyword>
<dbReference type="InterPro" id="IPR001910">
    <property type="entry name" value="Inosine/uridine_hydrolase_dom"/>
</dbReference>
<evidence type="ECO:0000313" key="6">
    <source>
        <dbReference type="EMBL" id="GIM83043.1"/>
    </source>
</evidence>
<accession>A0A542XGR6</accession>
<feature type="signal peptide" evidence="4">
    <location>
        <begin position="1"/>
        <end position="37"/>
    </location>
</feature>
<feature type="region of interest" description="Disordered" evidence="3">
    <location>
        <begin position="405"/>
        <end position="427"/>
    </location>
</feature>
<dbReference type="PANTHER" id="PTHR12304">
    <property type="entry name" value="INOSINE-URIDINE PREFERRING NUCLEOSIDE HYDROLASE"/>
    <property type="match status" value="1"/>
</dbReference>
<keyword evidence="2" id="KW-0326">Glycosidase</keyword>
<dbReference type="InterPro" id="IPR023186">
    <property type="entry name" value="IUNH"/>
</dbReference>
<dbReference type="EMBL" id="VFOL01000001">
    <property type="protein sequence ID" value="TQL35012.1"/>
    <property type="molecule type" value="Genomic_DNA"/>
</dbReference>
<keyword evidence="1 7" id="KW-0378">Hydrolase</keyword>
<evidence type="ECO:0000256" key="1">
    <source>
        <dbReference type="ARBA" id="ARBA00022801"/>
    </source>
</evidence>
<reference evidence="7 8" key="1">
    <citation type="submission" date="2019-06" db="EMBL/GenBank/DDBJ databases">
        <title>Sequencing the genomes of 1000 actinobacteria strains.</title>
        <authorList>
            <person name="Klenk H.-P."/>
        </authorList>
    </citation>
    <scope>NUCLEOTIDE SEQUENCE [LARGE SCALE GENOMIC DNA]</scope>
    <source>
        <strain evidence="7 8">DSM 44819</strain>
    </source>
</reference>
<proteinExistence type="predicted"/>
<evidence type="ECO:0000256" key="2">
    <source>
        <dbReference type="ARBA" id="ARBA00023295"/>
    </source>
</evidence>
<dbReference type="Gene3D" id="3.90.245.10">
    <property type="entry name" value="Ribonucleoside hydrolase-like"/>
    <property type="match status" value="1"/>
</dbReference>
<dbReference type="InterPro" id="IPR036452">
    <property type="entry name" value="Ribo_hydro-like"/>
</dbReference>
<organism evidence="7 8">
    <name type="scientific">Salinispora arenicola</name>
    <dbReference type="NCBI Taxonomy" id="168697"/>
    <lineage>
        <taxon>Bacteria</taxon>
        <taxon>Bacillati</taxon>
        <taxon>Actinomycetota</taxon>
        <taxon>Actinomycetes</taxon>
        <taxon>Micromonosporales</taxon>
        <taxon>Micromonosporaceae</taxon>
        <taxon>Salinispora</taxon>
    </lineage>
</organism>